<evidence type="ECO:0000313" key="2">
    <source>
        <dbReference type="Proteomes" id="UP000188273"/>
    </source>
</evidence>
<keyword evidence="2" id="KW-1185">Reference proteome</keyword>
<reference evidence="2" key="1">
    <citation type="submission" date="2017-02" db="EMBL/GenBank/DDBJ databases">
        <title>Comparative genomics and description of representatives of a novel lineage of planctomycetes thriving in anoxic sediments.</title>
        <authorList>
            <person name="Spring S."/>
            <person name="Bunk B."/>
            <person name="Sproer C."/>
            <person name="Klenk H.-P."/>
        </authorList>
    </citation>
    <scope>NUCLEOTIDE SEQUENCE [LARGE SCALE GENOMIC DNA]</scope>
    <source>
        <strain evidence="2">L21-RPul-D3</strain>
    </source>
</reference>
<dbReference type="SUPFAM" id="SSF63446">
    <property type="entry name" value="Type I dockerin domain"/>
    <property type="match status" value="1"/>
</dbReference>
<dbReference type="InterPro" id="IPR018247">
    <property type="entry name" value="EF_Hand_1_Ca_BS"/>
</dbReference>
<proteinExistence type="predicted"/>
<dbReference type="Gene3D" id="1.10.1330.10">
    <property type="entry name" value="Dockerin domain"/>
    <property type="match status" value="1"/>
</dbReference>
<dbReference type="OrthoDB" id="273136at2"/>
<dbReference type="PROSITE" id="PS00018">
    <property type="entry name" value="EF_HAND_1"/>
    <property type="match status" value="1"/>
</dbReference>
<name>A0A1Q2HRC7_9BACT</name>
<dbReference type="AlphaFoldDB" id="A0A1Q2HRC7"/>
<dbReference type="KEGG" id="pbu:L21SP3_01599"/>
<dbReference type="EMBL" id="CP019633">
    <property type="protein sequence ID" value="AQQ09785.1"/>
    <property type="molecule type" value="Genomic_DNA"/>
</dbReference>
<dbReference type="Gene3D" id="2.60.120.260">
    <property type="entry name" value="Galactose-binding domain-like"/>
    <property type="match status" value="1"/>
</dbReference>
<evidence type="ECO:0000313" key="1">
    <source>
        <dbReference type="EMBL" id="AQQ09785.1"/>
    </source>
</evidence>
<dbReference type="RefSeq" id="WP_077540398.1">
    <property type="nucleotide sequence ID" value="NZ_CP019633.1"/>
</dbReference>
<gene>
    <name evidence="1" type="ORF">L21SP3_01599</name>
</gene>
<dbReference type="Proteomes" id="UP000188273">
    <property type="component" value="Chromosome"/>
</dbReference>
<protein>
    <recommendedName>
        <fullName evidence="3">F5/8 type C domain protein</fullName>
    </recommendedName>
</protein>
<dbReference type="InterPro" id="IPR036439">
    <property type="entry name" value="Dockerin_dom_sf"/>
</dbReference>
<sequence>MNSIANRAADLAETNILANGGAKQIDGEQITYQINTQQASALPENPSPESPRGLAGEALANGIDVTVNAAKKHTSTSNDRYNILSLIDGVYDNSHNGHRPYWSLGLSGEQDWYELEFGEPVLIDSVRFYEGDVVWNGVNTYVADNPLKGGFFEDIKIEVFKNGEYAEPSNITQSEPLEKLKMYQDIEFNFDPIVCTKARISGTAGGSYPFTTVLELEAYGSIQPFVYVEHCSLEDLTQNSRIDDISLQFSEPLASESSPEINIRNTSNSEIIPSSVLIEEDLEGLSITPDAPLPDGNFVLEISCDSVIDAEGGTLIDDDMHANDGYYRINFHSLFGDLNGDGKIDQSDYSAFSSVWKTDDPNADFNRDSITDELDLIEFADNWLKEL</sequence>
<organism evidence="1 2">
    <name type="scientific">Sedimentisphaera cyanobacteriorum</name>
    <dbReference type="NCBI Taxonomy" id="1940790"/>
    <lineage>
        <taxon>Bacteria</taxon>
        <taxon>Pseudomonadati</taxon>
        <taxon>Planctomycetota</taxon>
        <taxon>Phycisphaerae</taxon>
        <taxon>Sedimentisphaerales</taxon>
        <taxon>Sedimentisphaeraceae</taxon>
        <taxon>Sedimentisphaera</taxon>
    </lineage>
</organism>
<dbReference type="GO" id="GO:0000272">
    <property type="term" value="P:polysaccharide catabolic process"/>
    <property type="evidence" value="ECO:0007669"/>
    <property type="project" value="InterPro"/>
</dbReference>
<dbReference type="STRING" id="1940790.L21SP3_01599"/>
<evidence type="ECO:0008006" key="3">
    <source>
        <dbReference type="Google" id="ProtNLM"/>
    </source>
</evidence>
<accession>A0A1Q2HRC7</accession>